<evidence type="ECO:0000313" key="1">
    <source>
        <dbReference type="EMBL" id="KAI4300114.1"/>
    </source>
</evidence>
<proteinExistence type="predicted"/>
<comment type="caution">
    <text evidence="1">The sequence shown here is derived from an EMBL/GenBank/DDBJ whole genome shotgun (WGS) entry which is preliminary data.</text>
</comment>
<organism evidence="1 2">
    <name type="scientific">Bauhinia variegata</name>
    <name type="common">Purple orchid tree</name>
    <name type="synonym">Phanera variegata</name>
    <dbReference type="NCBI Taxonomy" id="167791"/>
    <lineage>
        <taxon>Eukaryota</taxon>
        <taxon>Viridiplantae</taxon>
        <taxon>Streptophyta</taxon>
        <taxon>Embryophyta</taxon>
        <taxon>Tracheophyta</taxon>
        <taxon>Spermatophyta</taxon>
        <taxon>Magnoliopsida</taxon>
        <taxon>eudicotyledons</taxon>
        <taxon>Gunneridae</taxon>
        <taxon>Pentapetalae</taxon>
        <taxon>rosids</taxon>
        <taxon>fabids</taxon>
        <taxon>Fabales</taxon>
        <taxon>Fabaceae</taxon>
        <taxon>Cercidoideae</taxon>
        <taxon>Cercideae</taxon>
        <taxon>Bauhiniinae</taxon>
        <taxon>Bauhinia</taxon>
    </lineage>
</organism>
<name>A0ACB9KRX4_BAUVA</name>
<evidence type="ECO:0000313" key="2">
    <source>
        <dbReference type="Proteomes" id="UP000828941"/>
    </source>
</evidence>
<dbReference type="Proteomes" id="UP000828941">
    <property type="component" value="Chromosome 13"/>
</dbReference>
<keyword evidence="2" id="KW-1185">Reference proteome</keyword>
<protein>
    <submittedName>
        <fullName evidence="1">Uncharacterized protein</fullName>
    </submittedName>
</protein>
<reference evidence="1 2" key="1">
    <citation type="journal article" date="2022" name="DNA Res.">
        <title>Chromosomal-level genome assembly of the orchid tree Bauhinia variegata (Leguminosae; Cercidoideae) supports the allotetraploid origin hypothesis of Bauhinia.</title>
        <authorList>
            <person name="Zhong Y."/>
            <person name="Chen Y."/>
            <person name="Zheng D."/>
            <person name="Pang J."/>
            <person name="Liu Y."/>
            <person name="Luo S."/>
            <person name="Meng S."/>
            <person name="Qian L."/>
            <person name="Wei D."/>
            <person name="Dai S."/>
            <person name="Zhou R."/>
        </authorList>
    </citation>
    <scope>NUCLEOTIDE SEQUENCE [LARGE SCALE GENOMIC DNA]</scope>
    <source>
        <strain evidence="1">BV-YZ2020</strain>
    </source>
</reference>
<accession>A0ACB9KRX4</accession>
<gene>
    <name evidence="1" type="ORF">L6164_033528</name>
</gene>
<dbReference type="EMBL" id="CM039438">
    <property type="protein sequence ID" value="KAI4300114.1"/>
    <property type="molecule type" value="Genomic_DNA"/>
</dbReference>
<sequence>MPQIAAEPVRSSSGTRSMDISPTLNATEQSKSKNASIESNNSVGKSVPPRNADKSKKDKQKVVENPQDSSDVELIGEGKGSLIYHIPRRQTRSASRLLSGTQPESSMKMEMMSKRKIAYRTLVEFDGDDDDMKRIGKRFAAIGWKNFF</sequence>